<evidence type="ECO:0000256" key="1">
    <source>
        <dbReference type="ARBA" id="ARBA00006987"/>
    </source>
</evidence>
<reference evidence="3 4" key="1">
    <citation type="journal article" date="2019" name="Environ. Microbiol.">
        <title>Species interactions and distinct microbial communities in high Arctic permafrost affected cryosols are associated with the CH4 and CO2 gas fluxes.</title>
        <authorList>
            <person name="Altshuler I."/>
            <person name="Hamel J."/>
            <person name="Turney S."/>
            <person name="Magnuson E."/>
            <person name="Levesque R."/>
            <person name="Greer C."/>
            <person name="Whyte L.G."/>
        </authorList>
    </citation>
    <scope>NUCLEOTIDE SEQUENCE [LARGE SCALE GENOMIC DNA]</scope>
    <source>
        <strain evidence="3 4">S9.3B</strain>
    </source>
</reference>
<sequence length="322" mass="33610">MRTRRAILGAAGLSALGAAGTAGAQRAAPYAPPERARDLTLLVGAEGGSGADLWVRGFAPFLERHMKEVQVRVVNRPGEGGLAALRELAAGPPDGSVLAYAPTPFLVARMVERRATGLMERLRLLGAVTEEPVALVAAPGTELSALRDQGSDRPLGLPPPVSAASILAVDLAPFLKLEQLHFPSAAAARQAAASGNVAAALLTVPEALVAVREGRLAVLGLAAGARHPQMPEVPTLREEGVPLDGALRRGLAVPAGIEARPAGHIARALRAAAADPEFLAQAEWRAVLPRFRDEAEWGAIVARDLAELRLRWETSPWQVVGG</sequence>
<feature type="signal peptide" evidence="2">
    <location>
        <begin position="1"/>
        <end position="24"/>
    </location>
</feature>
<dbReference type="Proteomes" id="UP000317078">
    <property type="component" value="Unassembled WGS sequence"/>
</dbReference>
<dbReference type="EMBL" id="RCZP01000035">
    <property type="protein sequence ID" value="TPG47290.1"/>
    <property type="molecule type" value="Genomic_DNA"/>
</dbReference>
<evidence type="ECO:0000313" key="3">
    <source>
        <dbReference type="EMBL" id="TPG47290.1"/>
    </source>
</evidence>
<dbReference type="PANTHER" id="PTHR42928:SF5">
    <property type="entry name" value="BLR1237 PROTEIN"/>
    <property type="match status" value="1"/>
</dbReference>
<protein>
    <recommendedName>
        <fullName evidence="5">Tripartite tricarboxylate transporter substrate binding protein</fullName>
    </recommendedName>
</protein>
<dbReference type="AlphaFoldDB" id="A0A502FD08"/>
<dbReference type="RefSeq" id="WP_140886187.1">
    <property type="nucleotide sequence ID" value="NZ_RCZP01000035.1"/>
</dbReference>
<dbReference type="PANTHER" id="PTHR42928">
    <property type="entry name" value="TRICARBOXYLATE-BINDING PROTEIN"/>
    <property type="match status" value="1"/>
</dbReference>
<evidence type="ECO:0000313" key="4">
    <source>
        <dbReference type="Proteomes" id="UP000317078"/>
    </source>
</evidence>
<name>A0A502FD08_9PROT</name>
<comment type="caution">
    <text evidence="3">The sequence shown here is derived from an EMBL/GenBank/DDBJ whole genome shotgun (WGS) entry which is preliminary data.</text>
</comment>
<keyword evidence="4" id="KW-1185">Reference proteome</keyword>
<proteinExistence type="inferred from homology"/>
<evidence type="ECO:0000256" key="2">
    <source>
        <dbReference type="SAM" id="SignalP"/>
    </source>
</evidence>
<dbReference type="InterPro" id="IPR006311">
    <property type="entry name" value="TAT_signal"/>
</dbReference>
<dbReference type="InterPro" id="IPR042100">
    <property type="entry name" value="Bug_dom1"/>
</dbReference>
<dbReference type="InterPro" id="IPR005064">
    <property type="entry name" value="BUG"/>
</dbReference>
<feature type="chain" id="PRO_5021454035" description="Tripartite tricarboxylate transporter substrate binding protein" evidence="2">
    <location>
        <begin position="25"/>
        <end position="322"/>
    </location>
</feature>
<dbReference type="OrthoDB" id="7262496at2"/>
<dbReference type="SUPFAM" id="SSF53850">
    <property type="entry name" value="Periplasmic binding protein-like II"/>
    <property type="match status" value="1"/>
</dbReference>
<evidence type="ECO:0008006" key="5">
    <source>
        <dbReference type="Google" id="ProtNLM"/>
    </source>
</evidence>
<organism evidence="3 4">
    <name type="scientific">Muricoccus nepalensis</name>
    <dbReference type="NCBI Taxonomy" id="1854500"/>
    <lineage>
        <taxon>Bacteria</taxon>
        <taxon>Pseudomonadati</taxon>
        <taxon>Pseudomonadota</taxon>
        <taxon>Alphaproteobacteria</taxon>
        <taxon>Acetobacterales</taxon>
        <taxon>Roseomonadaceae</taxon>
        <taxon>Muricoccus</taxon>
    </lineage>
</organism>
<dbReference type="Gene3D" id="3.40.190.150">
    <property type="entry name" value="Bordetella uptake gene, domain 1"/>
    <property type="match status" value="1"/>
</dbReference>
<dbReference type="Gene3D" id="3.40.190.10">
    <property type="entry name" value="Periplasmic binding protein-like II"/>
    <property type="match status" value="1"/>
</dbReference>
<dbReference type="Pfam" id="PF03401">
    <property type="entry name" value="TctC"/>
    <property type="match status" value="1"/>
</dbReference>
<accession>A0A502FD08</accession>
<comment type="similarity">
    <text evidence="1">Belongs to the UPF0065 (bug) family.</text>
</comment>
<dbReference type="PROSITE" id="PS51318">
    <property type="entry name" value="TAT"/>
    <property type="match status" value="1"/>
</dbReference>
<keyword evidence="2" id="KW-0732">Signal</keyword>
<gene>
    <name evidence="3" type="ORF">EAH89_23580</name>
</gene>